<evidence type="ECO:0000313" key="3">
    <source>
        <dbReference type="Proteomes" id="UP001374584"/>
    </source>
</evidence>
<evidence type="ECO:0000256" key="1">
    <source>
        <dbReference type="SAM" id="Phobius"/>
    </source>
</evidence>
<organism evidence="2 3">
    <name type="scientific">Phaseolus coccineus</name>
    <name type="common">Scarlet runner bean</name>
    <name type="synonym">Phaseolus multiflorus</name>
    <dbReference type="NCBI Taxonomy" id="3886"/>
    <lineage>
        <taxon>Eukaryota</taxon>
        <taxon>Viridiplantae</taxon>
        <taxon>Streptophyta</taxon>
        <taxon>Embryophyta</taxon>
        <taxon>Tracheophyta</taxon>
        <taxon>Spermatophyta</taxon>
        <taxon>Magnoliopsida</taxon>
        <taxon>eudicotyledons</taxon>
        <taxon>Gunneridae</taxon>
        <taxon>Pentapetalae</taxon>
        <taxon>rosids</taxon>
        <taxon>fabids</taxon>
        <taxon>Fabales</taxon>
        <taxon>Fabaceae</taxon>
        <taxon>Papilionoideae</taxon>
        <taxon>50 kb inversion clade</taxon>
        <taxon>NPAAA clade</taxon>
        <taxon>indigoferoid/millettioid clade</taxon>
        <taxon>Phaseoleae</taxon>
        <taxon>Phaseolus</taxon>
    </lineage>
</organism>
<comment type="caution">
    <text evidence="2">The sequence shown here is derived from an EMBL/GenBank/DDBJ whole genome shotgun (WGS) entry which is preliminary data.</text>
</comment>
<accession>A0AAN9MM42</accession>
<proteinExistence type="predicted"/>
<feature type="transmembrane region" description="Helical" evidence="1">
    <location>
        <begin position="21"/>
        <end position="39"/>
    </location>
</feature>
<gene>
    <name evidence="2" type="ORF">VNO80_16248</name>
</gene>
<keyword evidence="1" id="KW-1133">Transmembrane helix</keyword>
<dbReference type="AlphaFoldDB" id="A0AAN9MM42"/>
<evidence type="ECO:0000313" key="2">
    <source>
        <dbReference type="EMBL" id="KAK7356967.1"/>
    </source>
</evidence>
<keyword evidence="3" id="KW-1185">Reference proteome</keyword>
<keyword evidence="1" id="KW-0472">Membrane</keyword>
<name>A0AAN9MM42_PHACN</name>
<protein>
    <submittedName>
        <fullName evidence="2">Uncharacterized protein</fullName>
    </submittedName>
</protein>
<keyword evidence="1" id="KW-0812">Transmembrane</keyword>
<dbReference type="Proteomes" id="UP001374584">
    <property type="component" value="Unassembled WGS sequence"/>
</dbReference>
<dbReference type="EMBL" id="JAYMYR010000006">
    <property type="protein sequence ID" value="KAK7356967.1"/>
    <property type="molecule type" value="Genomic_DNA"/>
</dbReference>
<reference evidence="2 3" key="1">
    <citation type="submission" date="2024-01" db="EMBL/GenBank/DDBJ databases">
        <title>The genomes of 5 underutilized Papilionoideae crops provide insights into root nodulation and disease resistanc.</title>
        <authorList>
            <person name="Jiang F."/>
        </authorList>
    </citation>
    <scope>NUCLEOTIDE SEQUENCE [LARGE SCALE GENOMIC DNA]</scope>
    <source>
        <strain evidence="2">JINMINGXINNONG_FW02</strain>
        <tissue evidence="2">Leaves</tissue>
    </source>
</reference>
<sequence length="99" mass="10920">MMVRLKNRQLQSKAKVVSITLNHVLFNFSVVSLTFNLFFKTLTTLPTKEVEDTWGVSSRVAQACRGPASRATSLGSQVTDEAIDGHVEGEHVVCENGER</sequence>